<feature type="signal peptide" evidence="5">
    <location>
        <begin position="1"/>
        <end position="16"/>
    </location>
</feature>
<dbReference type="STRING" id="225164.V4AQL2"/>
<dbReference type="HOGENOM" id="CLU_111620_0_1_1"/>
<evidence type="ECO:0000256" key="4">
    <source>
        <dbReference type="RuleBase" id="RU004440"/>
    </source>
</evidence>
<dbReference type="PANTHER" id="PTHR11407:SF63">
    <property type="entry name" value="LYSOZYME C"/>
    <property type="match status" value="1"/>
</dbReference>
<dbReference type="OrthoDB" id="17373at2759"/>
<dbReference type="Proteomes" id="UP000030746">
    <property type="component" value="Unassembled WGS sequence"/>
</dbReference>
<dbReference type="PANTHER" id="PTHR11407">
    <property type="entry name" value="LYSOZYME C"/>
    <property type="match status" value="1"/>
</dbReference>
<protein>
    <recommendedName>
        <fullName evidence="1">lysozyme</fullName>
        <ecNumber evidence="1">3.2.1.17</ecNumber>
    </recommendedName>
</protein>
<dbReference type="GO" id="GO:0003796">
    <property type="term" value="F:lysozyme activity"/>
    <property type="evidence" value="ECO:0007669"/>
    <property type="project" value="UniProtKB-EC"/>
</dbReference>
<dbReference type="PRINTS" id="PR00135">
    <property type="entry name" value="LYZLACT"/>
</dbReference>
<reference evidence="6 7" key="1">
    <citation type="journal article" date="2013" name="Nature">
        <title>Insights into bilaterian evolution from three spiralian genomes.</title>
        <authorList>
            <person name="Simakov O."/>
            <person name="Marletaz F."/>
            <person name="Cho S.J."/>
            <person name="Edsinger-Gonzales E."/>
            <person name="Havlak P."/>
            <person name="Hellsten U."/>
            <person name="Kuo D.H."/>
            <person name="Larsson T."/>
            <person name="Lv J."/>
            <person name="Arendt D."/>
            <person name="Savage R."/>
            <person name="Osoegawa K."/>
            <person name="de Jong P."/>
            <person name="Grimwood J."/>
            <person name="Chapman J.A."/>
            <person name="Shapiro H."/>
            <person name="Aerts A."/>
            <person name="Otillar R.P."/>
            <person name="Terry A.Y."/>
            <person name="Boore J.L."/>
            <person name="Grigoriev I.V."/>
            <person name="Lindberg D.R."/>
            <person name="Seaver E.C."/>
            <person name="Weisblat D.A."/>
            <person name="Putnam N.H."/>
            <person name="Rokhsar D.S."/>
        </authorList>
    </citation>
    <scope>NUCLEOTIDE SEQUENCE [LARGE SCALE GENOMIC DNA]</scope>
</reference>
<keyword evidence="2" id="KW-0081">Bacteriolytic enzyme</keyword>
<dbReference type="InterPro" id="IPR023346">
    <property type="entry name" value="Lysozyme-like_dom_sf"/>
</dbReference>
<organism evidence="6 7">
    <name type="scientific">Lottia gigantea</name>
    <name type="common">Giant owl limpet</name>
    <dbReference type="NCBI Taxonomy" id="225164"/>
    <lineage>
        <taxon>Eukaryota</taxon>
        <taxon>Metazoa</taxon>
        <taxon>Spiralia</taxon>
        <taxon>Lophotrochozoa</taxon>
        <taxon>Mollusca</taxon>
        <taxon>Gastropoda</taxon>
        <taxon>Patellogastropoda</taxon>
        <taxon>Lottioidea</taxon>
        <taxon>Lottiidae</taxon>
        <taxon>Lottia</taxon>
    </lineage>
</organism>
<evidence type="ECO:0000313" key="7">
    <source>
        <dbReference type="Proteomes" id="UP000030746"/>
    </source>
</evidence>
<sequence>MKTLCVLLLVVVSASAYTFTKCSLASTLVSAGVARGDVHKWVCMANAESGLRTTAHNVNRDGSADHGIFQINDYWNCDPRNGRKTKNGCKHPCTDFENSSLSDDVRCMKTLLGWQHHDMAKVSYGYAARCKGVTASYLSGCSY</sequence>
<keyword evidence="7" id="KW-1185">Reference proteome</keyword>
<proteinExistence type="inferred from homology"/>
<dbReference type="PROSITE" id="PS51348">
    <property type="entry name" value="GLYCOSYL_HYDROL_F22_2"/>
    <property type="match status" value="1"/>
</dbReference>
<keyword evidence="2" id="KW-0929">Antimicrobial</keyword>
<comment type="similarity">
    <text evidence="4">Belongs to the glycosyl hydrolase 22 family.</text>
</comment>
<keyword evidence="5" id="KW-0732">Signal</keyword>
<evidence type="ECO:0000256" key="3">
    <source>
        <dbReference type="ARBA" id="ARBA00023157"/>
    </source>
</evidence>
<dbReference type="Pfam" id="PF00062">
    <property type="entry name" value="Lys"/>
    <property type="match status" value="1"/>
</dbReference>
<dbReference type="GO" id="GO:0031640">
    <property type="term" value="P:killing of cells of another organism"/>
    <property type="evidence" value="ECO:0007669"/>
    <property type="project" value="UniProtKB-KW"/>
</dbReference>
<dbReference type="GeneID" id="20248480"/>
<name>V4AQL2_LOTGI</name>
<dbReference type="RefSeq" id="XP_009050013.1">
    <property type="nucleotide sequence ID" value="XM_009051765.1"/>
</dbReference>
<dbReference type="Gene3D" id="1.10.530.10">
    <property type="match status" value="1"/>
</dbReference>
<dbReference type="GO" id="GO:0042742">
    <property type="term" value="P:defense response to bacterium"/>
    <property type="evidence" value="ECO:0007669"/>
    <property type="project" value="UniProtKB-KW"/>
</dbReference>
<evidence type="ECO:0000313" key="6">
    <source>
        <dbReference type="EMBL" id="ESO99527.1"/>
    </source>
</evidence>
<dbReference type="EMBL" id="KB201037">
    <property type="protein sequence ID" value="ESO99527.1"/>
    <property type="molecule type" value="Genomic_DNA"/>
</dbReference>
<evidence type="ECO:0000256" key="2">
    <source>
        <dbReference type="ARBA" id="ARBA00022638"/>
    </source>
</evidence>
<dbReference type="SUPFAM" id="SSF53955">
    <property type="entry name" value="Lysozyme-like"/>
    <property type="match status" value="1"/>
</dbReference>
<dbReference type="CDD" id="cd16899">
    <property type="entry name" value="LYZ_C_invert"/>
    <property type="match status" value="1"/>
</dbReference>
<dbReference type="OMA" id="LENWVCM"/>
<keyword evidence="3" id="KW-1015">Disulfide bond</keyword>
<gene>
    <name evidence="6" type="ORF">LOTGIDRAFT_231116</name>
</gene>
<dbReference type="SMART" id="SM00263">
    <property type="entry name" value="LYZ1"/>
    <property type="match status" value="1"/>
</dbReference>
<dbReference type="EC" id="3.2.1.17" evidence="1"/>
<evidence type="ECO:0000256" key="5">
    <source>
        <dbReference type="SAM" id="SignalP"/>
    </source>
</evidence>
<dbReference type="KEGG" id="lgi:LOTGIDRAFT_231116"/>
<feature type="chain" id="PRO_5004718854" description="lysozyme" evidence="5">
    <location>
        <begin position="17"/>
        <end position="143"/>
    </location>
</feature>
<accession>V4AQL2</accession>
<dbReference type="InterPro" id="IPR001916">
    <property type="entry name" value="Glyco_hydro_22"/>
</dbReference>
<dbReference type="AlphaFoldDB" id="V4AQL2"/>
<dbReference type="CTD" id="20248480"/>
<evidence type="ECO:0000256" key="1">
    <source>
        <dbReference type="ARBA" id="ARBA00012732"/>
    </source>
</evidence>